<dbReference type="GeneID" id="25327860"/>
<feature type="transmembrane region" description="Helical" evidence="3">
    <location>
        <begin position="54"/>
        <end position="77"/>
    </location>
</feature>
<dbReference type="PROSITE" id="PS50850">
    <property type="entry name" value="MFS"/>
    <property type="match status" value="1"/>
</dbReference>
<dbReference type="AlphaFoldDB" id="A0A0D2ERM2"/>
<keyword evidence="6" id="KW-1185">Reference proteome</keyword>
<evidence type="ECO:0000256" key="3">
    <source>
        <dbReference type="SAM" id="Phobius"/>
    </source>
</evidence>
<feature type="transmembrane region" description="Helical" evidence="3">
    <location>
        <begin position="321"/>
        <end position="340"/>
    </location>
</feature>
<dbReference type="Gene3D" id="1.20.1250.20">
    <property type="entry name" value="MFS general substrate transporter like domains"/>
    <property type="match status" value="2"/>
</dbReference>
<feature type="transmembrane region" description="Helical" evidence="3">
    <location>
        <begin position="211"/>
        <end position="230"/>
    </location>
</feature>
<dbReference type="OrthoDB" id="2213137at2759"/>
<feature type="transmembrane region" description="Helical" evidence="3">
    <location>
        <begin position="251"/>
        <end position="274"/>
    </location>
</feature>
<keyword evidence="3" id="KW-0812">Transmembrane</keyword>
<evidence type="ECO:0000256" key="1">
    <source>
        <dbReference type="ARBA" id="ARBA00004141"/>
    </source>
</evidence>
<feature type="transmembrane region" description="Helical" evidence="3">
    <location>
        <begin position="89"/>
        <end position="109"/>
    </location>
</feature>
<dbReference type="PANTHER" id="PTHR11360">
    <property type="entry name" value="MONOCARBOXYLATE TRANSPORTER"/>
    <property type="match status" value="1"/>
</dbReference>
<dbReference type="GO" id="GO:0022857">
    <property type="term" value="F:transmembrane transporter activity"/>
    <property type="evidence" value="ECO:0007669"/>
    <property type="project" value="InterPro"/>
</dbReference>
<organism evidence="5 6">
    <name type="scientific">Exophiala xenobiotica</name>
    <dbReference type="NCBI Taxonomy" id="348802"/>
    <lineage>
        <taxon>Eukaryota</taxon>
        <taxon>Fungi</taxon>
        <taxon>Dikarya</taxon>
        <taxon>Ascomycota</taxon>
        <taxon>Pezizomycotina</taxon>
        <taxon>Eurotiomycetes</taxon>
        <taxon>Chaetothyriomycetidae</taxon>
        <taxon>Chaetothyriales</taxon>
        <taxon>Herpotrichiellaceae</taxon>
        <taxon>Exophiala</taxon>
    </lineage>
</organism>
<feature type="transmembrane region" description="Helical" evidence="3">
    <location>
        <begin position="423"/>
        <end position="444"/>
    </location>
</feature>
<feature type="transmembrane region" description="Helical" evidence="3">
    <location>
        <begin position="121"/>
        <end position="140"/>
    </location>
</feature>
<feature type="transmembrane region" description="Helical" evidence="3">
    <location>
        <begin position="380"/>
        <end position="403"/>
    </location>
</feature>
<feature type="transmembrane region" description="Helical" evidence="3">
    <location>
        <begin position="146"/>
        <end position="166"/>
    </location>
</feature>
<keyword evidence="3" id="KW-0472">Membrane</keyword>
<dbReference type="PANTHER" id="PTHR11360:SF287">
    <property type="entry name" value="MFS MONOCARBOXYLATE TRANSPORTER"/>
    <property type="match status" value="1"/>
</dbReference>
<dbReference type="InterPro" id="IPR020846">
    <property type="entry name" value="MFS_dom"/>
</dbReference>
<feature type="transmembrane region" description="Helical" evidence="3">
    <location>
        <begin position="178"/>
        <end position="199"/>
    </location>
</feature>
<dbReference type="SUPFAM" id="SSF103473">
    <property type="entry name" value="MFS general substrate transporter"/>
    <property type="match status" value="1"/>
</dbReference>
<dbReference type="HOGENOM" id="CLU_001265_1_2_1"/>
<feature type="transmembrane region" description="Helical" evidence="3">
    <location>
        <begin position="294"/>
        <end position="314"/>
    </location>
</feature>
<dbReference type="InterPro" id="IPR050327">
    <property type="entry name" value="Proton-linked_MCT"/>
</dbReference>
<comment type="similarity">
    <text evidence="2">Belongs to the major facilitator superfamily. Monocarboxylate porter (TC 2.A.1.13) family.</text>
</comment>
<evidence type="ECO:0000313" key="6">
    <source>
        <dbReference type="Proteomes" id="UP000054342"/>
    </source>
</evidence>
<keyword evidence="3" id="KW-1133">Transmembrane helix</keyword>
<feature type="domain" description="Major facilitator superfamily (MFS) profile" evidence="4">
    <location>
        <begin position="257"/>
        <end position="454"/>
    </location>
</feature>
<dbReference type="GO" id="GO:0016020">
    <property type="term" value="C:membrane"/>
    <property type="evidence" value="ECO:0007669"/>
    <property type="project" value="UniProtKB-SubCell"/>
</dbReference>
<evidence type="ECO:0000313" key="5">
    <source>
        <dbReference type="EMBL" id="KIW57400.1"/>
    </source>
</evidence>
<comment type="subcellular location">
    <subcellularLocation>
        <location evidence="1">Membrane</location>
        <topology evidence="1">Multi-pass membrane protein</topology>
    </subcellularLocation>
</comment>
<accession>A0A0D2ERM2</accession>
<protein>
    <recommendedName>
        <fullName evidence="4">Major facilitator superfamily (MFS) profile domain-containing protein</fullName>
    </recommendedName>
</protein>
<dbReference type="InterPro" id="IPR036259">
    <property type="entry name" value="MFS_trans_sf"/>
</dbReference>
<dbReference type="Proteomes" id="UP000054342">
    <property type="component" value="Unassembled WGS sequence"/>
</dbReference>
<gene>
    <name evidence="5" type="ORF">PV05_05952</name>
</gene>
<dbReference type="RefSeq" id="XP_013317984.1">
    <property type="nucleotide sequence ID" value="XM_013462530.1"/>
</dbReference>
<dbReference type="EMBL" id="KN847319">
    <property type="protein sequence ID" value="KIW57400.1"/>
    <property type="molecule type" value="Genomic_DNA"/>
</dbReference>
<reference evidence="5 6" key="1">
    <citation type="submission" date="2015-01" db="EMBL/GenBank/DDBJ databases">
        <title>The Genome Sequence of Exophiala xenobiotica CBS118157.</title>
        <authorList>
            <consortium name="The Broad Institute Genomics Platform"/>
            <person name="Cuomo C."/>
            <person name="de Hoog S."/>
            <person name="Gorbushina A."/>
            <person name="Stielow B."/>
            <person name="Teixiera M."/>
            <person name="Abouelleil A."/>
            <person name="Chapman S.B."/>
            <person name="Priest M."/>
            <person name="Young S.K."/>
            <person name="Wortman J."/>
            <person name="Nusbaum C."/>
            <person name="Birren B."/>
        </authorList>
    </citation>
    <scope>NUCLEOTIDE SEQUENCE [LARGE SCALE GENOMIC DNA]</scope>
    <source>
        <strain evidence="5 6">CBS 118157</strain>
    </source>
</reference>
<sequence>MAQLPTNEGVRLDTLPYGTSQQDIHLAEGPEESHEGTGQGLEPVDKGRAAWRMLLSAFIFESLLWGFPLSFGVFQNYYSQLPEYANQPYVSVIGTVASGISYMGAPVIIPLLKRVRKYRTYMIWLGWTLCIVGVLASSFAQTLGGIIFTQGVMYGIGFTVFYYPIIGMVNEFWVARRGMAYGILCSASGVSGVVIPFLLETSLKRFGLSTTLRAVAVGLALVTGPLIPLLKGRHPISEQTEQSAVARTDRGFLRVPLFWIYSVSNLMQGLGYFFPSLYLPSYATTLGMSSRMGALLLAIMSVFQVLGQFSFGYLSDRRFSVNVLTLTSTLVSAAAILTLWGLAQSFVLLCIFAVVYGFFGAGYTAMWARMGTTVTSDTTAAFTAFGLFNFGKGLGNVFAGPIGANLLIDSVDTVEYGAARYKAVVLFTGSCMLASAASATAAYFKPWKAASVRD</sequence>
<dbReference type="InterPro" id="IPR011701">
    <property type="entry name" value="MFS"/>
</dbReference>
<proteinExistence type="inferred from homology"/>
<feature type="transmembrane region" description="Helical" evidence="3">
    <location>
        <begin position="346"/>
        <end position="368"/>
    </location>
</feature>
<name>A0A0D2ERM2_9EURO</name>
<evidence type="ECO:0000259" key="4">
    <source>
        <dbReference type="PROSITE" id="PS50850"/>
    </source>
</evidence>
<evidence type="ECO:0000256" key="2">
    <source>
        <dbReference type="ARBA" id="ARBA00006727"/>
    </source>
</evidence>
<dbReference type="Pfam" id="PF07690">
    <property type="entry name" value="MFS_1"/>
    <property type="match status" value="1"/>
</dbReference>